<dbReference type="RefSeq" id="WP_086489211.1">
    <property type="nucleotide sequence ID" value="NZ_MSLT01000023.1"/>
</dbReference>
<evidence type="ECO:0000313" key="6">
    <source>
        <dbReference type="EMBL" id="OUD12261.1"/>
    </source>
</evidence>
<dbReference type="InterPro" id="IPR006664">
    <property type="entry name" value="OMP_bac"/>
</dbReference>
<dbReference type="SUPFAM" id="SSF103088">
    <property type="entry name" value="OmpA-like"/>
    <property type="match status" value="1"/>
</dbReference>
<dbReference type="InterPro" id="IPR006665">
    <property type="entry name" value="OmpA-like"/>
</dbReference>
<protein>
    <recommendedName>
        <fullName evidence="5">OmpA-like domain-containing protein</fullName>
    </recommendedName>
</protein>
<evidence type="ECO:0000313" key="7">
    <source>
        <dbReference type="Proteomes" id="UP000194798"/>
    </source>
</evidence>
<evidence type="ECO:0000256" key="4">
    <source>
        <dbReference type="PROSITE-ProRule" id="PRU00473"/>
    </source>
</evidence>
<organism evidence="6 7">
    <name type="scientific">Thioflexithrix psekupsensis</name>
    <dbReference type="NCBI Taxonomy" id="1570016"/>
    <lineage>
        <taxon>Bacteria</taxon>
        <taxon>Pseudomonadati</taxon>
        <taxon>Pseudomonadota</taxon>
        <taxon>Gammaproteobacteria</taxon>
        <taxon>Thiotrichales</taxon>
        <taxon>Thioflexithrix</taxon>
    </lineage>
</organism>
<dbReference type="PRINTS" id="PR01023">
    <property type="entry name" value="NAFLGMOTY"/>
</dbReference>
<dbReference type="Pfam" id="PF00691">
    <property type="entry name" value="OmpA"/>
    <property type="match status" value="1"/>
</dbReference>
<dbReference type="CDD" id="cd07185">
    <property type="entry name" value="OmpA_C-like"/>
    <property type="match status" value="1"/>
</dbReference>
<keyword evidence="7" id="KW-1185">Reference proteome</keyword>
<dbReference type="Proteomes" id="UP000194798">
    <property type="component" value="Unassembled WGS sequence"/>
</dbReference>
<dbReference type="PRINTS" id="PR01021">
    <property type="entry name" value="OMPADOMAIN"/>
</dbReference>
<dbReference type="PROSITE" id="PS51123">
    <property type="entry name" value="OMPA_2"/>
    <property type="match status" value="1"/>
</dbReference>
<dbReference type="OrthoDB" id="6195779at2"/>
<evidence type="ECO:0000256" key="1">
    <source>
        <dbReference type="ARBA" id="ARBA00004442"/>
    </source>
</evidence>
<name>A0A251X483_9GAMM</name>
<keyword evidence="3" id="KW-0998">Cell outer membrane</keyword>
<evidence type="ECO:0000259" key="5">
    <source>
        <dbReference type="PROSITE" id="PS51123"/>
    </source>
</evidence>
<dbReference type="InterPro" id="IPR050330">
    <property type="entry name" value="Bact_OuterMem_StrucFunc"/>
</dbReference>
<comment type="subcellular location">
    <subcellularLocation>
        <location evidence="1">Cell outer membrane</location>
    </subcellularLocation>
</comment>
<dbReference type="GO" id="GO:0009279">
    <property type="term" value="C:cell outer membrane"/>
    <property type="evidence" value="ECO:0007669"/>
    <property type="project" value="UniProtKB-SubCell"/>
</dbReference>
<dbReference type="AlphaFoldDB" id="A0A251X483"/>
<sequence>MKGNTRNDKPYLAMGIMVLCGLLLLGCGQKTVSQSPHHSIKSVLTDRGLLLILESVYFSFNSAQLNDSALSVIGQIVDIIGEYPNSHVAIDGYTDDRGSTAYNLRLSTARAESVKSALVAHGVLAERLTAQGFGASNPIADNRTAEGRQRNRRVEILILKPIDIPNK</sequence>
<evidence type="ECO:0000256" key="2">
    <source>
        <dbReference type="ARBA" id="ARBA00023136"/>
    </source>
</evidence>
<dbReference type="Gene3D" id="3.30.1330.60">
    <property type="entry name" value="OmpA-like domain"/>
    <property type="match status" value="1"/>
</dbReference>
<dbReference type="InterPro" id="IPR036737">
    <property type="entry name" value="OmpA-like_sf"/>
</dbReference>
<gene>
    <name evidence="6" type="ORF">TPSD3_14180</name>
</gene>
<dbReference type="PANTHER" id="PTHR30329">
    <property type="entry name" value="STATOR ELEMENT OF FLAGELLAR MOTOR COMPLEX"/>
    <property type="match status" value="1"/>
</dbReference>
<comment type="caution">
    <text evidence="6">The sequence shown here is derived from an EMBL/GenBank/DDBJ whole genome shotgun (WGS) entry which is preliminary data.</text>
</comment>
<keyword evidence="2 4" id="KW-0472">Membrane</keyword>
<accession>A0A251X483</accession>
<dbReference type="PANTHER" id="PTHR30329:SF21">
    <property type="entry name" value="LIPOPROTEIN YIAD-RELATED"/>
    <property type="match status" value="1"/>
</dbReference>
<dbReference type="EMBL" id="MSLT01000023">
    <property type="protein sequence ID" value="OUD12261.1"/>
    <property type="molecule type" value="Genomic_DNA"/>
</dbReference>
<evidence type="ECO:0000256" key="3">
    <source>
        <dbReference type="ARBA" id="ARBA00023237"/>
    </source>
</evidence>
<proteinExistence type="predicted"/>
<reference evidence="6 7" key="1">
    <citation type="submission" date="2016-12" db="EMBL/GenBank/DDBJ databases">
        <title>Thioflexothrix psekupsii D3 genome sequencing and assembly.</title>
        <authorList>
            <person name="Fomenkov A."/>
            <person name="Vincze T."/>
            <person name="Grabovich M."/>
            <person name="Anton B.P."/>
            <person name="Dubinina G."/>
            <person name="Orlova M."/>
            <person name="Belousova E."/>
            <person name="Roberts R.J."/>
        </authorList>
    </citation>
    <scope>NUCLEOTIDE SEQUENCE [LARGE SCALE GENOMIC DNA]</scope>
    <source>
        <strain evidence="6">D3</strain>
    </source>
</reference>
<feature type="domain" description="OmpA-like" evidence="5">
    <location>
        <begin position="45"/>
        <end position="162"/>
    </location>
</feature>
<dbReference type="PROSITE" id="PS51257">
    <property type="entry name" value="PROKAR_LIPOPROTEIN"/>
    <property type="match status" value="1"/>
</dbReference>